<protein>
    <recommendedName>
        <fullName evidence="5">Tetratricopeptide repeat protein</fullName>
    </recommendedName>
</protein>
<proteinExistence type="predicted"/>
<keyword evidence="1" id="KW-0802">TPR repeat</keyword>
<keyword evidence="4" id="KW-1185">Reference proteome</keyword>
<comment type="caution">
    <text evidence="3">The sequence shown here is derived from an EMBL/GenBank/DDBJ whole genome shotgun (WGS) entry which is preliminary data.</text>
</comment>
<dbReference type="Pfam" id="PF13174">
    <property type="entry name" value="TPR_6"/>
    <property type="match status" value="1"/>
</dbReference>
<dbReference type="Gene3D" id="1.25.40.10">
    <property type="entry name" value="Tetratricopeptide repeat domain"/>
    <property type="match status" value="1"/>
</dbReference>
<evidence type="ECO:0000313" key="4">
    <source>
        <dbReference type="Proteomes" id="UP000600214"/>
    </source>
</evidence>
<name>A0ABQ1ZBI1_9BACT</name>
<dbReference type="SUPFAM" id="SSF48452">
    <property type="entry name" value="TPR-like"/>
    <property type="match status" value="1"/>
</dbReference>
<evidence type="ECO:0000256" key="2">
    <source>
        <dbReference type="SAM" id="Phobius"/>
    </source>
</evidence>
<feature type="transmembrane region" description="Helical" evidence="2">
    <location>
        <begin position="46"/>
        <end position="67"/>
    </location>
</feature>
<dbReference type="PANTHER" id="PTHR38035">
    <property type="entry name" value="UPF0070 PROTEIN YFGM"/>
    <property type="match status" value="1"/>
</dbReference>
<gene>
    <name evidence="3" type="ORF">GCM10007423_62240</name>
</gene>
<organism evidence="3 4">
    <name type="scientific">Dyadobacter endophyticus</name>
    <dbReference type="NCBI Taxonomy" id="1749036"/>
    <lineage>
        <taxon>Bacteria</taxon>
        <taxon>Pseudomonadati</taxon>
        <taxon>Bacteroidota</taxon>
        <taxon>Cytophagia</taxon>
        <taxon>Cytophagales</taxon>
        <taxon>Spirosomataceae</taxon>
        <taxon>Dyadobacter</taxon>
    </lineage>
</organism>
<evidence type="ECO:0000256" key="1">
    <source>
        <dbReference type="PROSITE-ProRule" id="PRU00339"/>
    </source>
</evidence>
<sequence>MHSKIELIDMSKKNPGEPGIEIIESPEALAGQINKAEVFFLKNRKVVLGIGVAVVVAIAGFAGYRFYIDGQEGTAQNALASVVYDFEADSLQKALNGAGGNEGLLSIADNYKGTDASNLASFYAGVALLKQGKYDEAISRLQSFSSSDLLIHARAQSLIGDAYLEKNQAAEAISYYQKAADYEKNEYFTPVYLMKLALAQEKANQPADAVATYKRVVDEFPLSSEVVNAKKYMGLLEGQVGK</sequence>
<dbReference type="PROSITE" id="PS50005">
    <property type="entry name" value="TPR"/>
    <property type="match status" value="1"/>
</dbReference>
<dbReference type="InterPro" id="IPR026039">
    <property type="entry name" value="YfgM"/>
</dbReference>
<feature type="repeat" description="TPR" evidence="1">
    <location>
        <begin position="153"/>
        <end position="186"/>
    </location>
</feature>
<dbReference type="SMART" id="SM00028">
    <property type="entry name" value="TPR"/>
    <property type="match status" value="2"/>
</dbReference>
<keyword evidence="2" id="KW-0812">Transmembrane</keyword>
<reference evidence="4" key="1">
    <citation type="journal article" date="2019" name="Int. J. Syst. Evol. Microbiol.">
        <title>The Global Catalogue of Microorganisms (GCM) 10K type strain sequencing project: providing services to taxonomists for standard genome sequencing and annotation.</title>
        <authorList>
            <consortium name="The Broad Institute Genomics Platform"/>
            <consortium name="The Broad Institute Genome Sequencing Center for Infectious Disease"/>
            <person name="Wu L."/>
            <person name="Ma J."/>
        </authorList>
    </citation>
    <scope>NUCLEOTIDE SEQUENCE [LARGE SCALE GENOMIC DNA]</scope>
    <source>
        <strain evidence="4">CGMCC 1.15288</strain>
    </source>
</reference>
<keyword evidence="2" id="KW-1133">Transmembrane helix</keyword>
<dbReference type="PANTHER" id="PTHR38035:SF1">
    <property type="entry name" value="ANCILLARY SECYEG TRANSLOCON SUBUNIT"/>
    <property type="match status" value="1"/>
</dbReference>
<dbReference type="InterPro" id="IPR019734">
    <property type="entry name" value="TPR_rpt"/>
</dbReference>
<dbReference type="Pfam" id="PF13432">
    <property type="entry name" value="TPR_16"/>
    <property type="match status" value="1"/>
</dbReference>
<evidence type="ECO:0008006" key="5">
    <source>
        <dbReference type="Google" id="ProtNLM"/>
    </source>
</evidence>
<dbReference type="InterPro" id="IPR011990">
    <property type="entry name" value="TPR-like_helical_dom_sf"/>
</dbReference>
<evidence type="ECO:0000313" key="3">
    <source>
        <dbReference type="EMBL" id="GGH55085.1"/>
    </source>
</evidence>
<keyword evidence="2" id="KW-0472">Membrane</keyword>
<dbReference type="EMBL" id="BMIA01000007">
    <property type="protein sequence ID" value="GGH55085.1"/>
    <property type="molecule type" value="Genomic_DNA"/>
</dbReference>
<dbReference type="Proteomes" id="UP000600214">
    <property type="component" value="Unassembled WGS sequence"/>
</dbReference>
<accession>A0ABQ1ZBI1</accession>